<dbReference type="Gene3D" id="2.130.10.10">
    <property type="entry name" value="YVTN repeat-like/Quinoprotein amine dehydrogenase"/>
    <property type="match status" value="1"/>
</dbReference>
<gene>
    <name evidence="1" type="ORF">H8696_10810</name>
</gene>
<accession>A0A926D6K4</accession>
<name>A0A926D6K4_9FIRM</name>
<dbReference type="InterPro" id="IPR015943">
    <property type="entry name" value="WD40/YVTN_repeat-like_dom_sf"/>
</dbReference>
<dbReference type="EMBL" id="JACRSR010000006">
    <property type="protein sequence ID" value="MBC8532333.1"/>
    <property type="molecule type" value="Genomic_DNA"/>
</dbReference>
<organism evidence="1 2">
    <name type="scientific">Gehongia tenuis</name>
    <dbReference type="NCBI Taxonomy" id="2763655"/>
    <lineage>
        <taxon>Bacteria</taxon>
        <taxon>Bacillati</taxon>
        <taxon>Bacillota</taxon>
        <taxon>Clostridia</taxon>
        <taxon>Christensenellales</taxon>
        <taxon>Christensenellaceae</taxon>
        <taxon>Gehongia</taxon>
    </lineage>
</organism>
<comment type="caution">
    <text evidence="1">The sequence shown here is derived from an EMBL/GenBank/DDBJ whole genome shotgun (WGS) entry which is preliminary data.</text>
</comment>
<evidence type="ECO:0000313" key="1">
    <source>
        <dbReference type="EMBL" id="MBC8532333.1"/>
    </source>
</evidence>
<dbReference type="AlphaFoldDB" id="A0A926D6K4"/>
<sequence>MAKIKRRMIALWALTIMIILWGCAKGTSPVFRGVPRDFAGKTGEWSLVFASEERILLKNTEDLAILQRSGEIWGLTGTVELEPLHYFEKGEVSTQLSFSADGRYALAANRDSREEAIPWPILLVDLDKNHAKAVGETKSGDEAAAFSPDGRWCAVVQERDVVLVECGTGEMKTRDISWFSGAPEKVWAGNQGEVLLQNGAMTAKLTEKGREILEDTTVVHFDGDHLWTLEAGELKLAGADGASWWVPAGYGLIQLEGERAVFRKENDLWLFDFGQRRAQSFHLPGGRTPVLGMELMLSPAGDQALLLDEEGNMLLDREGKEAARLEGSALQKEWIWQEKTLVHVLTQDYAHFIVSQYTPDQGFRTLYHGGEKAK</sequence>
<evidence type="ECO:0000313" key="2">
    <source>
        <dbReference type="Proteomes" id="UP000623172"/>
    </source>
</evidence>
<dbReference type="RefSeq" id="WP_249317449.1">
    <property type="nucleotide sequence ID" value="NZ_JACRSR010000006.1"/>
</dbReference>
<proteinExistence type="predicted"/>
<protein>
    <submittedName>
        <fullName evidence="1">Uncharacterized protein</fullName>
    </submittedName>
</protein>
<dbReference type="Proteomes" id="UP000623172">
    <property type="component" value="Unassembled WGS sequence"/>
</dbReference>
<reference evidence="1" key="1">
    <citation type="submission" date="2020-08" db="EMBL/GenBank/DDBJ databases">
        <title>Genome public.</title>
        <authorList>
            <person name="Liu C."/>
            <person name="Sun Q."/>
        </authorList>
    </citation>
    <scope>NUCLEOTIDE SEQUENCE</scope>
    <source>
        <strain evidence="1">NSJ-53</strain>
    </source>
</reference>
<keyword evidence="2" id="KW-1185">Reference proteome</keyword>
<dbReference type="SUPFAM" id="SSF82171">
    <property type="entry name" value="DPP6 N-terminal domain-like"/>
    <property type="match status" value="1"/>
</dbReference>